<keyword evidence="7" id="KW-0413">Isomerase</keyword>
<keyword evidence="11" id="KW-0808">Transferase</keyword>
<keyword evidence="6 9" id="KW-0472">Membrane</keyword>
<evidence type="ECO:0000256" key="2">
    <source>
        <dbReference type="ARBA" id="ARBA00004829"/>
    </source>
</evidence>
<evidence type="ECO:0000256" key="7">
    <source>
        <dbReference type="ARBA" id="ARBA00023235"/>
    </source>
</evidence>
<dbReference type="Proteomes" id="UP000019753">
    <property type="component" value="Unassembled WGS sequence"/>
</dbReference>
<evidence type="ECO:0000256" key="1">
    <source>
        <dbReference type="ARBA" id="ARBA00004141"/>
    </source>
</evidence>
<evidence type="ECO:0000256" key="9">
    <source>
        <dbReference type="SAM" id="Phobius"/>
    </source>
</evidence>
<gene>
    <name evidence="11" type="ORF">N866_01525</name>
</gene>
<keyword evidence="5 9" id="KW-1133">Transmembrane helix</keyword>
<feature type="transmembrane region" description="Helical" evidence="9">
    <location>
        <begin position="35"/>
        <end position="57"/>
    </location>
</feature>
<comment type="caution">
    <text evidence="11">The sequence shown here is derived from an EMBL/GenBank/DDBJ whole genome shotgun (WGS) entry which is preliminary data.</text>
</comment>
<organism evidence="11 12">
    <name type="scientific">Actinotalea ferrariae CF5-4</name>
    <dbReference type="NCBI Taxonomy" id="948458"/>
    <lineage>
        <taxon>Bacteria</taxon>
        <taxon>Bacillati</taxon>
        <taxon>Actinomycetota</taxon>
        <taxon>Actinomycetes</taxon>
        <taxon>Micrococcales</taxon>
        <taxon>Cellulomonadaceae</taxon>
        <taxon>Actinotalea</taxon>
    </lineage>
</organism>
<keyword evidence="3 9" id="KW-0812">Transmembrane</keyword>
<feature type="domain" description="Lycopene cyclase" evidence="10">
    <location>
        <begin position="3"/>
        <end position="90"/>
    </location>
</feature>
<dbReference type="GO" id="GO:0016020">
    <property type="term" value="C:membrane"/>
    <property type="evidence" value="ECO:0007669"/>
    <property type="project" value="UniProtKB-SubCell"/>
</dbReference>
<dbReference type="OrthoDB" id="4411839at2"/>
<name>A0A021VQ58_9CELL</name>
<keyword evidence="12" id="KW-1185">Reference proteome</keyword>
<dbReference type="NCBIfam" id="TIGR03462">
    <property type="entry name" value="CarR_dom_SF"/>
    <property type="match status" value="1"/>
</dbReference>
<keyword evidence="4" id="KW-0125">Carotenoid biosynthesis</keyword>
<evidence type="ECO:0000256" key="4">
    <source>
        <dbReference type="ARBA" id="ARBA00022746"/>
    </source>
</evidence>
<dbReference type="GO" id="GO:0016740">
    <property type="term" value="F:transferase activity"/>
    <property type="evidence" value="ECO:0007669"/>
    <property type="project" value="UniProtKB-KW"/>
</dbReference>
<evidence type="ECO:0000313" key="11">
    <source>
        <dbReference type="EMBL" id="EYR63309.1"/>
    </source>
</evidence>
<dbReference type="InterPro" id="IPR017825">
    <property type="entry name" value="Lycopene_cyclase_dom"/>
</dbReference>
<dbReference type="RefSeq" id="WP_052022911.1">
    <property type="nucleotide sequence ID" value="NZ_AXCW01000106.1"/>
</dbReference>
<dbReference type="GO" id="GO:0016872">
    <property type="term" value="F:intramolecular lyase activity"/>
    <property type="evidence" value="ECO:0007669"/>
    <property type="project" value="InterPro"/>
</dbReference>
<evidence type="ECO:0000256" key="8">
    <source>
        <dbReference type="SAM" id="MobiDB-lite"/>
    </source>
</evidence>
<sequence>MTYALLNVPFLLLAVVALVVARVRTGRPAWKPLAGTMAVLLVLTAIFDNFMIMAGLVAYDDAQRIGLQIGVAPIEDFAYAVLAVILLPALWHLIAPWGGRRSRAAAASSSAGSAGGTIGETTRRTETT</sequence>
<reference evidence="11 12" key="1">
    <citation type="submission" date="2014-01" db="EMBL/GenBank/DDBJ databases">
        <title>Actinotalea ferrariae CF5-4.</title>
        <authorList>
            <person name="Chen F."/>
            <person name="Li Y."/>
            <person name="Wang G."/>
        </authorList>
    </citation>
    <scope>NUCLEOTIDE SEQUENCE [LARGE SCALE GENOMIC DNA]</scope>
    <source>
        <strain evidence="11 12">CF5-4</strain>
    </source>
</reference>
<dbReference type="GO" id="GO:0045436">
    <property type="term" value="F:lycopene beta cyclase activity"/>
    <property type="evidence" value="ECO:0007669"/>
    <property type="project" value="UniProtKB-ARBA"/>
</dbReference>
<dbReference type="EMBL" id="AXCW01000106">
    <property type="protein sequence ID" value="EYR63309.1"/>
    <property type="molecule type" value="Genomic_DNA"/>
</dbReference>
<evidence type="ECO:0000259" key="10">
    <source>
        <dbReference type="Pfam" id="PF18916"/>
    </source>
</evidence>
<feature type="region of interest" description="Disordered" evidence="8">
    <location>
        <begin position="106"/>
        <end position="128"/>
    </location>
</feature>
<feature type="transmembrane region" description="Helical" evidence="9">
    <location>
        <begin position="77"/>
        <end position="94"/>
    </location>
</feature>
<protein>
    <submittedName>
        <fullName evidence="11">Lycopene e-cyclase isoprenoid transferase B</fullName>
    </submittedName>
</protein>
<dbReference type="Pfam" id="PF18916">
    <property type="entry name" value="Lycopene_cyc"/>
    <property type="match status" value="1"/>
</dbReference>
<feature type="transmembrane region" description="Helical" evidence="9">
    <location>
        <begin position="6"/>
        <end position="23"/>
    </location>
</feature>
<evidence type="ECO:0000256" key="3">
    <source>
        <dbReference type="ARBA" id="ARBA00022692"/>
    </source>
</evidence>
<proteinExistence type="predicted"/>
<comment type="pathway">
    <text evidence="2">Carotenoid biosynthesis.</text>
</comment>
<dbReference type="AlphaFoldDB" id="A0A021VQ58"/>
<comment type="subcellular location">
    <subcellularLocation>
        <location evidence="1">Membrane</location>
        <topology evidence="1">Multi-pass membrane protein</topology>
    </subcellularLocation>
</comment>
<evidence type="ECO:0000313" key="12">
    <source>
        <dbReference type="Proteomes" id="UP000019753"/>
    </source>
</evidence>
<evidence type="ECO:0000256" key="6">
    <source>
        <dbReference type="ARBA" id="ARBA00023136"/>
    </source>
</evidence>
<evidence type="ECO:0000256" key="5">
    <source>
        <dbReference type="ARBA" id="ARBA00022989"/>
    </source>
</evidence>
<dbReference type="GO" id="GO:0016117">
    <property type="term" value="P:carotenoid biosynthetic process"/>
    <property type="evidence" value="ECO:0007669"/>
    <property type="project" value="UniProtKB-KW"/>
</dbReference>
<accession>A0A021VQ58</accession>